<comment type="caution">
    <text evidence="6">The sequence shown here is derived from an EMBL/GenBank/DDBJ whole genome shotgun (WGS) entry which is preliminary data.</text>
</comment>
<dbReference type="Pfam" id="PF00271">
    <property type="entry name" value="Helicase_C"/>
    <property type="match status" value="1"/>
</dbReference>
<sequence>MQASYIDSLPSPGLPFMDAILNQPLPESDSGGEEEEIDDYNGDLLMLGNKNIPCFLLSTHNESQISHRDMKAIAKGFYRAVFVSPDLIFGPGNTAKKVRRIWRKEQWQHRLSSLVVDEVDSADLQPYYKDIGQLRKEAPKAPILGLTSTLPPERTDKVKKAVFGPSSKVEVIRVKDICDDIQLEVQIVEEEELEYHFPWLLGRTRTVVYFNSSLLLRRVQSLLKFERPDLRVDCFFALRVPAAKQKVIQKFRNNEIDVLLTTDDLSVGSHFSDVATVIQYGLPQDLSSLMQRFGHAARNPQLRGHAILLAPPTTSGKYSRRTGILEFVKAMRGEEKVCRWEVIDEYFGNSFRRRNECCDVCLQGPYSTGNPITAAIATDREQRVGRRRLLEWRESAFQQASRDGELQQHPKDCYLPPEVIDLLSRKLHAATTAANIQVITKTTSWIPFKAQYPGQIARVVMEALAEANTIHGDQQEMDIQGGTSAVDQSEDAPV</sequence>
<evidence type="ECO:0000256" key="2">
    <source>
        <dbReference type="ARBA" id="ARBA00034617"/>
    </source>
</evidence>
<proteinExistence type="inferred from homology"/>
<keyword evidence="6" id="KW-0067">ATP-binding</keyword>
<dbReference type="Proteomes" id="UP000807716">
    <property type="component" value="Unassembled WGS sequence"/>
</dbReference>
<protein>
    <recommendedName>
        <fullName evidence="3">DNA 3'-5' helicase</fullName>
        <ecNumber evidence="3">5.6.2.4</ecNumber>
    </recommendedName>
</protein>
<comment type="similarity">
    <text evidence="1">Belongs to the helicase family. RecQ subfamily.</text>
</comment>
<dbReference type="PANTHER" id="PTHR13710">
    <property type="entry name" value="DNA HELICASE RECQ FAMILY MEMBER"/>
    <property type="match status" value="1"/>
</dbReference>
<accession>A0A9P6PZJ0</accession>
<keyword evidence="6" id="KW-0347">Helicase</keyword>
<feature type="domain" description="Helicase C-terminal" evidence="5">
    <location>
        <begin position="192"/>
        <end position="346"/>
    </location>
</feature>
<reference evidence="6" key="1">
    <citation type="journal article" date="2020" name="Fungal Divers.">
        <title>Resolving the Mortierellaceae phylogeny through synthesis of multi-gene phylogenetics and phylogenomics.</title>
        <authorList>
            <person name="Vandepol N."/>
            <person name="Liber J."/>
            <person name="Desiro A."/>
            <person name="Na H."/>
            <person name="Kennedy M."/>
            <person name="Barry K."/>
            <person name="Grigoriev I.V."/>
            <person name="Miller A.N."/>
            <person name="O'Donnell K."/>
            <person name="Stajich J.E."/>
            <person name="Bonito G."/>
        </authorList>
    </citation>
    <scope>NUCLEOTIDE SEQUENCE</scope>
    <source>
        <strain evidence="6">BC1065</strain>
    </source>
</reference>
<feature type="region of interest" description="Disordered" evidence="4">
    <location>
        <begin position="473"/>
        <end position="494"/>
    </location>
</feature>
<keyword evidence="6" id="KW-0378">Hydrolase</keyword>
<evidence type="ECO:0000313" key="7">
    <source>
        <dbReference type="Proteomes" id="UP000807716"/>
    </source>
</evidence>
<keyword evidence="7" id="KW-1185">Reference proteome</keyword>
<evidence type="ECO:0000256" key="1">
    <source>
        <dbReference type="ARBA" id="ARBA00005446"/>
    </source>
</evidence>
<dbReference type="GO" id="GO:0043138">
    <property type="term" value="F:3'-5' DNA helicase activity"/>
    <property type="evidence" value="ECO:0007669"/>
    <property type="project" value="UniProtKB-EC"/>
</dbReference>
<dbReference type="InterPro" id="IPR001650">
    <property type="entry name" value="Helicase_C-like"/>
</dbReference>
<evidence type="ECO:0000256" key="4">
    <source>
        <dbReference type="SAM" id="MobiDB-lite"/>
    </source>
</evidence>
<dbReference type="Gene3D" id="3.40.50.300">
    <property type="entry name" value="P-loop containing nucleotide triphosphate hydrolases"/>
    <property type="match status" value="2"/>
</dbReference>
<dbReference type="PANTHER" id="PTHR13710:SF154">
    <property type="entry name" value="RECQ HELICASE, PUTATIVE (AFU_ORTHOLOGUE AFUA_6G14720)-RELATED"/>
    <property type="match status" value="1"/>
</dbReference>
<evidence type="ECO:0000256" key="3">
    <source>
        <dbReference type="ARBA" id="ARBA00034808"/>
    </source>
</evidence>
<dbReference type="EC" id="5.6.2.4" evidence="3"/>
<dbReference type="EMBL" id="JAAAJB010000462">
    <property type="protein sequence ID" value="KAG0255397.1"/>
    <property type="molecule type" value="Genomic_DNA"/>
</dbReference>
<evidence type="ECO:0000259" key="5">
    <source>
        <dbReference type="PROSITE" id="PS51194"/>
    </source>
</evidence>
<organism evidence="6 7">
    <name type="scientific">Actinomortierella ambigua</name>
    <dbReference type="NCBI Taxonomy" id="1343610"/>
    <lineage>
        <taxon>Eukaryota</taxon>
        <taxon>Fungi</taxon>
        <taxon>Fungi incertae sedis</taxon>
        <taxon>Mucoromycota</taxon>
        <taxon>Mortierellomycotina</taxon>
        <taxon>Mortierellomycetes</taxon>
        <taxon>Mortierellales</taxon>
        <taxon>Mortierellaceae</taxon>
        <taxon>Actinomortierella</taxon>
    </lineage>
</organism>
<gene>
    <name evidence="6" type="primary">SGS1_3</name>
    <name evidence="6" type="ORF">DFQ27_006289</name>
</gene>
<dbReference type="AlphaFoldDB" id="A0A9P6PZJ0"/>
<dbReference type="GO" id="GO:0005737">
    <property type="term" value="C:cytoplasm"/>
    <property type="evidence" value="ECO:0007669"/>
    <property type="project" value="TreeGrafter"/>
</dbReference>
<dbReference type="SMART" id="SM00490">
    <property type="entry name" value="HELICc"/>
    <property type="match status" value="1"/>
</dbReference>
<dbReference type="PROSITE" id="PS51194">
    <property type="entry name" value="HELICASE_CTER"/>
    <property type="match status" value="1"/>
</dbReference>
<dbReference type="GO" id="GO:0005694">
    <property type="term" value="C:chromosome"/>
    <property type="evidence" value="ECO:0007669"/>
    <property type="project" value="TreeGrafter"/>
</dbReference>
<dbReference type="GO" id="GO:0000724">
    <property type="term" value="P:double-strand break repair via homologous recombination"/>
    <property type="evidence" value="ECO:0007669"/>
    <property type="project" value="TreeGrafter"/>
</dbReference>
<dbReference type="SUPFAM" id="SSF52540">
    <property type="entry name" value="P-loop containing nucleoside triphosphate hydrolases"/>
    <property type="match status" value="1"/>
</dbReference>
<evidence type="ECO:0000313" key="6">
    <source>
        <dbReference type="EMBL" id="KAG0255397.1"/>
    </source>
</evidence>
<name>A0A9P6PZJ0_9FUNG</name>
<comment type="catalytic activity">
    <reaction evidence="2">
        <text>Couples ATP hydrolysis with the unwinding of duplex DNA by translocating in the 3'-5' direction.</text>
        <dbReference type="EC" id="5.6.2.4"/>
    </reaction>
</comment>
<dbReference type="InterPro" id="IPR027417">
    <property type="entry name" value="P-loop_NTPase"/>
</dbReference>
<dbReference type="OrthoDB" id="10261556at2759"/>
<dbReference type="GO" id="GO:0009378">
    <property type="term" value="F:four-way junction helicase activity"/>
    <property type="evidence" value="ECO:0007669"/>
    <property type="project" value="TreeGrafter"/>
</dbReference>
<keyword evidence="6" id="KW-0547">Nucleotide-binding</keyword>